<evidence type="ECO:0000259" key="5">
    <source>
        <dbReference type="SMART" id="SM00560"/>
    </source>
</evidence>
<feature type="domain" description="LamG-like jellyroll fold" evidence="5">
    <location>
        <begin position="851"/>
        <end position="993"/>
    </location>
</feature>
<comment type="caution">
    <text evidence="6">The sequence shown here is derived from an EMBL/GenBank/DDBJ whole genome shotgun (WGS) entry which is preliminary data.</text>
</comment>
<dbReference type="Gene3D" id="2.60.120.200">
    <property type="match status" value="2"/>
</dbReference>
<feature type="region of interest" description="Disordered" evidence="3">
    <location>
        <begin position="36"/>
        <end position="64"/>
    </location>
</feature>
<organism evidence="6 7">
    <name type="scientific">Streptomyces violaceolatus</name>
    <dbReference type="NCBI Taxonomy" id="67378"/>
    <lineage>
        <taxon>Bacteria</taxon>
        <taxon>Bacillati</taxon>
        <taxon>Actinomycetota</taxon>
        <taxon>Actinomycetes</taxon>
        <taxon>Kitasatosporales</taxon>
        <taxon>Streptomycetaceae</taxon>
        <taxon>Streptomyces</taxon>
        <taxon>Streptomyces violaceoruber group</taxon>
    </lineage>
</organism>
<proteinExistence type="predicted"/>
<dbReference type="InterPro" id="IPR006558">
    <property type="entry name" value="LamG-like"/>
</dbReference>
<feature type="compositionally biased region" description="Basic and acidic residues" evidence="3">
    <location>
        <begin position="50"/>
        <end position="64"/>
    </location>
</feature>
<feature type="region of interest" description="Disordered" evidence="3">
    <location>
        <begin position="240"/>
        <end position="303"/>
    </location>
</feature>
<evidence type="ECO:0000256" key="1">
    <source>
        <dbReference type="ARBA" id="ARBA00022729"/>
    </source>
</evidence>
<gene>
    <name evidence="6" type="ORF">GCM10010310_41900</name>
</gene>
<dbReference type="SUPFAM" id="SSF49899">
    <property type="entry name" value="Concanavalin A-like lectins/glucanases"/>
    <property type="match status" value="2"/>
</dbReference>
<dbReference type="SMART" id="SM00560">
    <property type="entry name" value="LamGL"/>
    <property type="match status" value="2"/>
</dbReference>
<name>A0ABN3SX86_9ACTN</name>
<evidence type="ECO:0000313" key="7">
    <source>
        <dbReference type="Proteomes" id="UP001499989"/>
    </source>
</evidence>
<dbReference type="PANTHER" id="PTHR46943:SF1">
    <property type="entry name" value="PENTRAXIN-RELATED PROTEIN PTX3"/>
    <property type="match status" value="1"/>
</dbReference>
<feature type="signal peptide" evidence="4">
    <location>
        <begin position="1"/>
        <end position="32"/>
    </location>
</feature>
<dbReference type="EMBL" id="BAAASK010000011">
    <property type="protein sequence ID" value="GAA2687826.1"/>
    <property type="molecule type" value="Genomic_DNA"/>
</dbReference>
<keyword evidence="1 4" id="KW-0732">Signal</keyword>
<dbReference type="Proteomes" id="UP001499989">
    <property type="component" value="Unassembled WGS sequence"/>
</dbReference>
<evidence type="ECO:0000256" key="2">
    <source>
        <dbReference type="ARBA" id="ARBA00023157"/>
    </source>
</evidence>
<dbReference type="Pfam" id="PF13385">
    <property type="entry name" value="Laminin_G_3"/>
    <property type="match status" value="1"/>
</dbReference>
<keyword evidence="7" id="KW-1185">Reference proteome</keyword>
<dbReference type="RefSeq" id="WP_425582874.1">
    <property type="nucleotide sequence ID" value="NZ_BAAASK010000011.1"/>
</dbReference>
<dbReference type="InterPro" id="IPR042837">
    <property type="entry name" value="PTX3"/>
</dbReference>
<feature type="domain" description="LamG-like jellyroll fold" evidence="5">
    <location>
        <begin position="1070"/>
        <end position="1230"/>
    </location>
</feature>
<protein>
    <submittedName>
        <fullName evidence="6">LamG domain-containing protein</fullName>
    </submittedName>
</protein>
<dbReference type="InterPro" id="IPR013320">
    <property type="entry name" value="ConA-like_dom_sf"/>
</dbReference>
<evidence type="ECO:0000256" key="4">
    <source>
        <dbReference type="SAM" id="SignalP"/>
    </source>
</evidence>
<dbReference type="PANTHER" id="PTHR46943">
    <property type="entry name" value="PENTRAXIN-RELATED PROTEIN PTX3"/>
    <property type="match status" value="1"/>
</dbReference>
<evidence type="ECO:0000313" key="6">
    <source>
        <dbReference type="EMBL" id="GAA2687826.1"/>
    </source>
</evidence>
<feature type="compositionally biased region" description="Low complexity" evidence="3">
    <location>
        <begin position="251"/>
        <end position="274"/>
    </location>
</feature>
<sequence>MWNRLRGGSSGLVAVVCAAVIAAAVPGPMAYAADEEAPAASSSEGQKALDAARESGERVEVPGQRTERTTVFANPDGATFTLEESAVPVRVRALGGGWQTPDATLVKRADGSVGPKGAAVGMAFSGGGDGAPLARIEDEGRSLALDWPGGLPAPRLEGSSAVYAEVLPGVDLKVTATPESFQHVLVVKTPEAAASEELKELTFGLETEGLSVREGASGALAAIDGNGATLFRAPPARMWDSAGRAADSDGARQQSKSSPTESSLSKSQAQLSQAVGGDGTTGEPADPAEGAPSGSGLEPGQGDTVARMDVEVGKGSLSVVPDADMLAGTDADAFPVFIDPTVTWGESERTLLRSDGYESYGWGNGDDDRGKGAGKCGSWSGYYCGPGYVQKLYYEFSPSSLRGKKVLDATFRVTEPWAFQCDPRWVDLVRTNNISSSTTWSSRPKELDWMVDRYVSAGRGSLCDPDSPDAPIEFNDNPEESNENLTPTVASFAAGKFSRLTLEVRAHDEGDTSAWKRFKNDAVLAVKYVGLPDKPSAVGIQGGGSSTAPVCDKREADASIVSYPAPTLKATAQTKAGGNDDTAQLRVYFDIDVKNADGSWTDVNPGNGSLGPSTGYVDDDRAVSLKWSSLADGKLYRYHAWTWSYYGSSHLSSAASDGFCYFRIDSTRPKAPQVTLSSPYTECTTNACAASGGPGEVATLTFKPASGDTNVSYQYKLSSQAAWSSELKGATATTKVTPTRGGLHRVYVRAKDTLGWGEQSVTDFLVDSGAGPVGRYHFDETTGAALDSATVDGRDDAALYGAARDDRGRRGLITHDAEGNALGTPVTDQGLTLNGTSDYAATSTAVVDTRASYTVSAWAMLKPGVTHNQTVLGQNGSFYSGFYLTYREAEGTWTLSTSPKDATDGNITEQKVTATQPAAKGVWTHLAAVYDADKKQIRLYVNGRLQGSDTVSAAWAAEDGLQIGRVLWRDAYTDYFAGSIDEVTVWQQALTDELVADDARLMNSPNHAAVELVADWSPERGSGTTVPDAFSGYGRSLTLAGGAALDDGAIVLDGADDAATASGPVVDDTGSFTVTALAALDADKVLAKPVGYTGQVVGQRTADGSAWGLWYKRTGSATVLDEETLEEKTVPEGFWYFGRFDADGEFSGVASEESASVDGMVRLTGVYDTGDGTVRLYLGSVVNGDAQAYTAKTGSGDLALGKGSTDGTWQHYLPARIADVRLWTGAMATAQQIDEAVGD</sequence>
<accession>A0ABN3SX86</accession>
<reference evidence="6 7" key="1">
    <citation type="journal article" date="2019" name="Int. J. Syst. Evol. Microbiol.">
        <title>The Global Catalogue of Microorganisms (GCM) 10K type strain sequencing project: providing services to taxonomists for standard genome sequencing and annotation.</title>
        <authorList>
            <consortium name="The Broad Institute Genomics Platform"/>
            <consortium name="The Broad Institute Genome Sequencing Center for Infectious Disease"/>
            <person name="Wu L."/>
            <person name="Ma J."/>
        </authorList>
    </citation>
    <scope>NUCLEOTIDE SEQUENCE [LARGE SCALE GENOMIC DNA]</scope>
    <source>
        <strain evidence="6 7">JCM 4531</strain>
    </source>
</reference>
<feature type="chain" id="PRO_5045864003" evidence="4">
    <location>
        <begin position="33"/>
        <end position="1239"/>
    </location>
</feature>
<evidence type="ECO:0000256" key="3">
    <source>
        <dbReference type="SAM" id="MobiDB-lite"/>
    </source>
</evidence>
<keyword evidence="2" id="KW-1015">Disulfide bond</keyword>